<dbReference type="Pfam" id="PF07687">
    <property type="entry name" value="M20_dimer"/>
    <property type="match status" value="1"/>
</dbReference>
<reference evidence="4 5" key="1">
    <citation type="journal article" date="2015" name="Nature">
        <title>rRNA introns, odd ribosomes, and small enigmatic genomes across a large radiation of phyla.</title>
        <authorList>
            <person name="Brown C.T."/>
            <person name="Hug L.A."/>
            <person name="Thomas B.C."/>
            <person name="Sharon I."/>
            <person name="Castelle C.J."/>
            <person name="Singh A."/>
            <person name="Wilkins M.J."/>
            <person name="Williams K.H."/>
            <person name="Banfield J.F."/>
        </authorList>
    </citation>
    <scope>NUCLEOTIDE SEQUENCE [LARGE SCALE GENOMIC DNA]</scope>
</reference>
<dbReference type="InterPro" id="IPR050072">
    <property type="entry name" value="Peptidase_M20A"/>
</dbReference>
<evidence type="ECO:0000256" key="1">
    <source>
        <dbReference type="ARBA" id="ARBA00022723"/>
    </source>
</evidence>
<dbReference type="EMBL" id="LCIE01000013">
    <property type="protein sequence ID" value="KKT49023.1"/>
    <property type="molecule type" value="Genomic_DNA"/>
</dbReference>
<dbReference type="Proteomes" id="UP000034172">
    <property type="component" value="Unassembled WGS sequence"/>
</dbReference>
<dbReference type="AlphaFoldDB" id="A0A0G1HQR8"/>
<dbReference type="GO" id="GO:0046872">
    <property type="term" value="F:metal ion binding"/>
    <property type="evidence" value="ECO:0007669"/>
    <property type="project" value="UniProtKB-KW"/>
</dbReference>
<proteinExistence type="predicted"/>
<evidence type="ECO:0000313" key="5">
    <source>
        <dbReference type="Proteomes" id="UP000034172"/>
    </source>
</evidence>
<name>A0A0G1HQR8_9BACT</name>
<feature type="domain" description="Peptidase M20 dimerisation" evidence="3">
    <location>
        <begin position="165"/>
        <end position="267"/>
    </location>
</feature>
<dbReference type="PANTHER" id="PTHR43808:SF31">
    <property type="entry name" value="N-ACETYL-L-CITRULLINE DEACETYLASE"/>
    <property type="match status" value="1"/>
</dbReference>
<dbReference type="Gene3D" id="3.30.70.360">
    <property type="match status" value="1"/>
</dbReference>
<dbReference type="PANTHER" id="PTHR43808">
    <property type="entry name" value="ACETYLORNITHINE DEACETYLASE"/>
    <property type="match status" value="1"/>
</dbReference>
<evidence type="ECO:0000313" key="4">
    <source>
        <dbReference type="EMBL" id="KKT49023.1"/>
    </source>
</evidence>
<dbReference type="InterPro" id="IPR002933">
    <property type="entry name" value="Peptidase_M20"/>
</dbReference>
<evidence type="ECO:0000259" key="3">
    <source>
        <dbReference type="Pfam" id="PF07687"/>
    </source>
</evidence>
<gene>
    <name evidence="4" type="ORF">UW41_C0013G0014</name>
</gene>
<dbReference type="SUPFAM" id="SSF53187">
    <property type="entry name" value="Zn-dependent exopeptidases"/>
    <property type="match status" value="1"/>
</dbReference>
<dbReference type="InterPro" id="IPR011650">
    <property type="entry name" value="Peptidase_M20_dimer"/>
</dbReference>
<dbReference type="GO" id="GO:0006526">
    <property type="term" value="P:L-arginine biosynthetic process"/>
    <property type="evidence" value="ECO:0007669"/>
    <property type="project" value="TreeGrafter"/>
</dbReference>
<keyword evidence="1" id="KW-0479">Metal-binding</keyword>
<dbReference type="GO" id="GO:0008777">
    <property type="term" value="F:acetylornithine deacetylase activity"/>
    <property type="evidence" value="ECO:0007669"/>
    <property type="project" value="TreeGrafter"/>
</dbReference>
<sequence length="361" mass="39806">MTKEVLIKQLSDLVRFKTLSGNVEENTKALDYVQELIGQGFEMERIKNGKAEVLMASVVKGNSPKYCYMVHVDVVSGRDDQFEMKIEDGKAIGRGTCDMKFSIPLGISLLKEAREKQIDFCLMITTDEEVGGLEGAKLIAERGFSPQILIVPDGGENLNFVDKAKGVCQLKLVAKGKPAHASRPWLGKNAIDPLLKLGAELLKIYGENNLTESWKTTMNFGTISGGTSTNQVCPEAEMKIDFRYPETDSIENIVSVVEGKIKELGLEVEVSKLSTGLPTFTDVNDPEVKRYIGVMEEAFGQKIVVKQTYGASDARHFAGLKCPVLMHKPLGGEIHSEDEWIDIDSVMTFCEGLKKYLGLNS</sequence>
<dbReference type="STRING" id="1618392.UW41_C0013G0014"/>
<dbReference type="InterPro" id="IPR036264">
    <property type="entry name" value="Bact_exopeptidase_dim_dom"/>
</dbReference>
<organism evidence="4 5">
    <name type="scientific">Candidatus Collierbacteria bacterium GW2011_GWC2_44_18</name>
    <dbReference type="NCBI Taxonomy" id="1618392"/>
    <lineage>
        <taxon>Bacteria</taxon>
        <taxon>Candidatus Collieribacteriota</taxon>
    </lineage>
</organism>
<protein>
    <recommendedName>
        <fullName evidence="3">Peptidase M20 dimerisation domain-containing protein</fullName>
    </recommendedName>
</protein>
<dbReference type="SUPFAM" id="SSF55031">
    <property type="entry name" value="Bacterial exopeptidase dimerisation domain"/>
    <property type="match status" value="1"/>
</dbReference>
<evidence type="ECO:0000256" key="2">
    <source>
        <dbReference type="ARBA" id="ARBA00022801"/>
    </source>
</evidence>
<comment type="caution">
    <text evidence="4">The sequence shown here is derived from an EMBL/GenBank/DDBJ whole genome shotgun (WGS) entry which is preliminary data.</text>
</comment>
<dbReference type="Pfam" id="PF01546">
    <property type="entry name" value="Peptidase_M20"/>
    <property type="match status" value="1"/>
</dbReference>
<keyword evidence="2" id="KW-0378">Hydrolase</keyword>
<dbReference type="Gene3D" id="3.40.630.10">
    <property type="entry name" value="Zn peptidases"/>
    <property type="match status" value="1"/>
</dbReference>
<accession>A0A0G1HQR8</accession>